<dbReference type="RefSeq" id="WP_186742762.1">
    <property type="nucleotide sequence ID" value="NZ_CP060394.1"/>
</dbReference>
<evidence type="ECO:0000313" key="2">
    <source>
        <dbReference type="EMBL" id="QNI31818.1"/>
    </source>
</evidence>
<sequence>MTSAGNLFPSPDAEKSSWITAFCDGGSRGNPGPAGYGVYIQDENGAKVAELSEFLGKKTNNFAEYSALLAALDFALEQGHTHLKAVADSELLVKQIKGQYRVNSPELRPLYEEARRRIARLGGFHIQHVLREKNRRADQLANEAMDRGMGRPQQAPAAKSQTLRGFVKGGVVHLLEGELPDGVFVKVVRES</sequence>
<dbReference type="FunFam" id="3.30.420.10:FF:000076">
    <property type="entry name" value="RBR-type E3 ubiquitin transferase"/>
    <property type="match status" value="1"/>
</dbReference>
<dbReference type="InterPro" id="IPR012337">
    <property type="entry name" value="RNaseH-like_sf"/>
</dbReference>
<gene>
    <name evidence="2" type="ORF">H7849_22735</name>
</gene>
<dbReference type="EMBL" id="CP060394">
    <property type="protein sequence ID" value="QNI31818.1"/>
    <property type="molecule type" value="Genomic_DNA"/>
</dbReference>
<organism evidence="2 3">
    <name type="scientific">Alloacidobacterium dinghuense</name>
    <dbReference type="NCBI Taxonomy" id="2763107"/>
    <lineage>
        <taxon>Bacteria</taxon>
        <taxon>Pseudomonadati</taxon>
        <taxon>Acidobacteriota</taxon>
        <taxon>Terriglobia</taxon>
        <taxon>Terriglobales</taxon>
        <taxon>Acidobacteriaceae</taxon>
        <taxon>Alloacidobacterium</taxon>
    </lineage>
</organism>
<name>A0A7G8BGZ8_9BACT</name>
<dbReference type="KEGG" id="adin:H7849_22735"/>
<dbReference type="Proteomes" id="UP000515312">
    <property type="component" value="Chromosome"/>
</dbReference>
<dbReference type="PANTHER" id="PTHR46387:SF2">
    <property type="entry name" value="RIBONUCLEASE HI"/>
    <property type="match status" value="1"/>
</dbReference>
<keyword evidence="3" id="KW-1185">Reference proteome</keyword>
<evidence type="ECO:0000259" key="1">
    <source>
        <dbReference type="PROSITE" id="PS50879"/>
    </source>
</evidence>
<dbReference type="Pfam" id="PF13456">
    <property type="entry name" value="RVT_3"/>
    <property type="match status" value="1"/>
</dbReference>
<dbReference type="SUPFAM" id="SSF53098">
    <property type="entry name" value="Ribonuclease H-like"/>
    <property type="match status" value="1"/>
</dbReference>
<feature type="domain" description="RNase H type-1" evidence="1">
    <location>
        <begin position="15"/>
        <end position="146"/>
    </location>
</feature>
<dbReference type="PROSITE" id="PS50879">
    <property type="entry name" value="RNASE_H_1"/>
    <property type="match status" value="1"/>
</dbReference>
<dbReference type="GO" id="GO:0003676">
    <property type="term" value="F:nucleic acid binding"/>
    <property type="evidence" value="ECO:0007669"/>
    <property type="project" value="InterPro"/>
</dbReference>
<proteinExistence type="predicted"/>
<accession>A0A7G8BGZ8</accession>
<evidence type="ECO:0000313" key="3">
    <source>
        <dbReference type="Proteomes" id="UP000515312"/>
    </source>
</evidence>
<dbReference type="InterPro" id="IPR002156">
    <property type="entry name" value="RNaseH_domain"/>
</dbReference>
<dbReference type="AlphaFoldDB" id="A0A7G8BGZ8"/>
<dbReference type="InterPro" id="IPR036397">
    <property type="entry name" value="RNaseH_sf"/>
</dbReference>
<dbReference type="PANTHER" id="PTHR46387">
    <property type="entry name" value="POLYNUCLEOTIDYL TRANSFERASE, RIBONUCLEASE H-LIKE SUPERFAMILY PROTEIN"/>
    <property type="match status" value="1"/>
</dbReference>
<protein>
    <submittedName>
        <fullName evidence="2">Ribonuclease HI family protein</fullName>
    </submittedName>
</protein>
<dbReference type="Gene3D" id="3.30.420.10">
    <property type="entry name" value="Ribonuclease H-like superfamily/Ribonuclease H"/>
    <property type="match status" value="1"/>
</dbReference>
<reference evidence="2 3" key="1">
    <citation type="submission" date="2020-08" db="EMBL/GenBank/DDBJ databases">
        <title>Edaphobacter telluris sp. nov. and Acidobacterium dinghuensis sp. nov., two acidobacteria isolated from forest soil.</title>
        <authorList>
            <person name="Fu J."/>
            <person name="Qiu L."/>
        </authorList>
    </citation>
    <scope>NUCLEOTIDE SEQUENCE [LARGE SCALE GENOMIC DNA]</scope>
    <source>
        <strain evidence="2">4Y35</strain>
    </source>
</reference>
<dbReference type="CDD" id="cd09279">
    <property type="entry name" value="RNase_HI_like"/>
    <property type="match status" value="1"/>
</dbReference>
<dbReference type="GO" id="GO:0004523">
    <property type="term" value="F:RNA-DNA hybrid ribonuclease activity"/>
    <property type="evidence" value="ECO:0007669"/>
    <property type="project" value="InterPro"/>
</dbReference>